<evidence type="ECO:0000256" key="4">
    <source>
        <dbReference type="ARBA" id="ARBA00022452"/>
    </source>
</evidence>
<keyword evidence="8" id="KW-0626">Porin</keyword>
<dbReference type="Proteomes" id="UP000075613">
    <property type="component" value="Unassembled WGS sequence"/>
</dbReference>
<evidence type="ECO:0000256" key="7">
    <source>
        <dbReference type="ARBA" id="ARBA00023065"/>
    </source>
</evidence>
<feature type="chain" id="PRO_5007551496" description="Porin domain-containing protein" evidence="11">
    <location>
        <begin position="20"/>
        <end position="361"/>
    </location>
</feature>
<organism evidence="13 14">
    <name type="scientific">Paraburkholderia monticola</name>
    <dbReference type="NCBI Taxonomy" id="1399968"/>
    <lineage>
        <taxon>Bacteria</taxon>
        <taxon>Pseudomonadati</taxon>
        <taxon>Pseudomonadota</taxon>
        <taxon>Betaproteobacteria</taxon>
        <taxon>Burkholderiales</taxon>
        <taxon>Burkholderiaceae</taxon>
        <taxon>Paraburkholderia</taxon>
    </lineage>
</organism>
<evidence type="ECO:0000256" key="10">
    <source>
        <dbReference type="ARBA" id="ARBA00023237"/>
    </source>
</evidence>
<keyword evidence="7" id="KW-0406">Ion transport</keyword>
<dbReference type="GO" id="GO:0015288">
    <property type="term" value="F:porin activity"/>
    <property type="evidence" value="ECO:0007669"/>
    <property type="project" value="UniProtKB-KW"/>
</dbReference>
<keyword evidence="5" id="KW-0812">Transmembrane</keyword>
<dbReference type="SUPFAM" id="SSF56935">
    <property type="entry name" value="Porins"/>
    <property type="match status" value="1"/>
</dbReference>
<comment type="subunit">
    <text evidence="2">Homotrimer.</text>
</comment>
<dbReference type="GO" id="GO:0009279">
    <property type="term" value="C:cell outer membrane"/>
    <property type="evidence" value="ECO:0007669"/>
    <property type="project" value="UniProtKB-SubCell"/>
</dbReference>
<evidence type="ECO:0000256" key="9">
    <source>
        <dbReference type="ARBA" id="ARBA00023136"/>
    </source>
</evidence>
<keyword evidence="6 11" id="KW-0732">Signal</keyword>
<dbReference type="RefSeq" id="WP_062129066.1">
    <property type="nucleotide sequence ID" value="NZ_LRBG01000012.1"/>
</dbReference>
<gene>
    <name evidence="13" type="ORF">CI15_14950</name>
</gene>
<reference evidence="13 14" key="1">
    <citation type="journal article" date="2015" name="Int. J. Syst. Evol. Microbiol.">
        <title>Burkholderia monticola sp. nov., isolated from mountain soil.</title>
        <authorList>
            <person name="Baek I."/>
            <person name="Seo B."/>
            <person name="Lee I."/>
            <person name="Yi H."/>
            <person name="Chun J."/>
        </authorList>
    </citation>
    <scope>NUCLEOTIDE SEQUENCE [LARGE SCALE GENOMIC DNA]</scope>
    <source>
        <strain evidence="13 14">JC2948</strain>
    </source>
</reference>
<feature type="signal peptide" evidence="11">
    <location>
        <begin position="1"/>
        <end position="19"/>
    </location>
</feature>
<dbReference type="InterPro" id="IPR050298">
    <property type="entry name" value="Gram-neg_bact_OMP"/>
</dbReference>
<dbReference type="AlphaFoldDB" id="A0A149PQT9"/>
<dbReference type="GO" id="GO:0006811">
    <property type="term" value="P:monoatomic ion transport"/>
    <property type="evidence" value="ECO:0007669"/>
    <property type="project" value="UniProtKB-KW"/>
</dbReference>
<dbReference type="CDD" id="cd00342">
    <property type="entry name" value="gram_neg_porins"/>
    <property type="match status" value="1"/>
</dbReference>
<evidence type="ECO:0000313" key="14">
    <source>
        <dbReference type="Proteomes" id="UP000075613"/>
    </source>
</evidence>
<comment type="caution">
    <text evidence="13">The sequence shown here is derived from an EMBL/GenBank/DDBJ whole genome shotgun (WGS) entry which is preliminary data.</text>
</comment>
<keyword evidence="14" id="KW-1185">Reference proteome</keyword>
<keyword evidence="3" id="KW-0813">Transport</keyword>
<evidence type="ECO:0000256" key="1">
    <source>
        <dbReference type="ARBA" id="ARBA00004571"/>
    </source>
</evidence>
<name>A0A149PQT9_9BURK</name>
<protein>
    <recommendedName>
        <fullName evidence="12">Porin domain-containing protein</fullName>
    </recommendedName>
</protein>
<dbReference type="PANTHER" id="PTHR34501:SF9">
    <property type="entry name" value="MAJOR OUTER MEMBRANE PROTEIN P.IA"/>
    <property type="match status" value="1"/>
</dbReference>
<dbReference type="GO" id="GO:0046930">
    <property type="term" value="C:pore complex"/>
    <property type="evidence" value="ECO:0007669"/>
    <property type="project" value="UniProtKB-KW"/>
</dbReference>
<evidence type="ECO:0000313" key="13">
    <source>
        <dbReference type="EMBL" id="KXU87445.1"/>
    </source>
</evidence>
<keyword evidence="10" id="KW-0998">Cell outer membrane</keyword>
<dbReference type="EMBL" id="LRBG01000012">
    <property type="protein sequence ID" value="KXU87445.1"/>
    <property type="molecule type" value="Genomic_DNA"/>
</dbReference>
<proteinExistence type="predicted"/>
<evidence type="ECO:0000256" key="2">
    <source>
        <dbReference type="ARBA" id="ARBA00011233"/>
    </source>
</evidence>
<dbReference type="Gene3D" id="2.40.160.10">
    <property type="entry name" value="Porin"/>
    <property type="match status" value="1"/>
</dbReference>
<evidence type="ECO:0000256" key="11">
    <source>
        <dbReference type="SAM" id="SignalP"/>
    </source>
</evidence>
<dbReference type="Pfam" id="PF13609">
    <property type="entry name" value="Porin_4"/>
    <property type="match status" value="1"/>
</dbReference>
<feature type="domain" description="Porin" evidence="12">
    <location>
        <begin position="18"/>
        <end position="326"/>
    </location>
</feature>
<evidence type="ECO:0000256" key="3">
    <source>
        <dbReference type="ARBA" id="ARBA00022448"/>
    </source>
</evidence>
<dbReference type="PRINTS" id="PR00184">
    <property type="entry name" value="NEISSPPORIN"/>
</dbReference>
<keyword evidence="9" id="KW-0472">Membrane</keyword>
<sequence>MKRHHIAAMLMLQSIGVGAYAQSSVTIYGSVDNGISYINNVGGHSVVKMQDGINKANALGFTGTEDLGGGWRSVFKLENGFSLNTGAMSQGLIFGKQAYVGLGKSSVGDVLLGRQYDYTLQLERYMAPFLNTGIMLFQNADLDRTSGERLNNAVQFNSASFGGLTFGTMYSFGQNAGTSSTNIGRAYSGNVQYSYGPFSGAIVLTDINKAPVYAGLTGAPDLLGQRLTPATVLVVDNQRILGAAGMYAFGNWRASAIYTNTQLKLNGHSATDQVVHVGGDYRPIPDVALSAKVSYDKLEDSHWYSLNLAADHLLSKRTDVYLELAGQKAGGATGTVASIATMGPSSTDKQFVTRVGLRHYF</sequence>
<evidence type="ECO:0000256" key="8">
    <source>
        <dbReference type="ARBA" id="ARBA00023114"/>
    </source>
</evidence>
<dbReference type="OrthoDB" id="6975458at2"/>
<evidence type="ECO:0000256" key="5">
    <source>
        <dbReference type="ARBA" id="ARBA00022692"/>
    </source>
</evidence>
<evidence type="ECO:0000256" key="6">
    <source>
        <dbReference type="ARBA" id="ARBA00022729"/>
    </source>
</evidence>
<dbReference type="InterPro" id="IPR002299">
    <property type="entry name" value="Porin_Neis"/>
</dbReference>
<comment type="subcellular location">
    <subcellularLocation>
        <location evidence="1">Cell outer membrane</location>
        <topology evidence="1">Multi-pass membrane protein</topology>
    </subcellularLocation>
</comment>
<accession>A0A149PQT9</accession>
<dbReference type="InterPro" id="IPR023614">
    <property type="entry name" value="Porin_dom_sf"/>
</dbReference>
<keyword evidence="4" id="KW-1134">Transmembrane beta strand</keyword>
<dbReference type="PANTHER" id="PTHR34501">
    <property type="entry name" value="PROTEIN YDDL-RELATED"/>
    <property type="match status" value="1"/>
</dbReference>
<dbReference type="STRING" id="1399968.CI15_14950"/>
<dbReference type="InterPro" id="IPR033900">
    <property type="entry name" value="Gram_neg_porin_domain"/>
</dbReference>
<evidence type="ECO:0000259" key="12">
    <source>
        <dbReference type="Pfam" id="PF13609"/>
    </source>
</evidence>